<evidence type="ECO:0000259" key="1">
    <source>
        <dbReference type="Pfam" id="PF03364"/>
    </source>
</evidence>
<dbReference type="SUPFAM" id="SSF55961">
    <property type="entry name" value="Bet v1-like"/>
    <property type="match status" value="2"/>
</dbReference>
<reference evidence="2 3" key="1">
    <citation type="submission" date="2015-06" db="EMBL/GenBank/DDBJ databases">
        <authorList>
            <person name="Hoefler B.C."/>
            <person name="Straight P.D."/>
        </authorList>
    </citation>
    <scope>NUCLEOTIDE SEQUENCE [LARGE SCALE GENOMIC DNA]</scope>
    <source>
        <strain evidence="2 3">NRRL 3427</strain>
    </source>
</reference>
<dbReference type="AlphaFoldDB" id="A0A0L8KK49"/>
<evidence type="ECO:0000313" key="3">
    <source>
        <dbReference type="Proteomes" id="UP000037023"/>
    </source>
</evidence>
<proteinExistence type="predicted"/>
<dbReference type="EMBL" id="LGUP01000143">
    <property type="protein sequence ID" value="KOG26246.1"/>
    <property type="molecule type" value="Genomic_DNA"/>
</dbReference>
<comment type="caution">
    <text evidence="2">The sequence shown here is derived from an EMBL/GenBank/DDBJ whole genome shotgun (WGS) entry which is preliminary data.</text>
</comment>
<evidence type="ECO:0000313" key="2">
    <source>
        <dbReference type="EMBL" id="KOG26246.1"/>
    </source>
</evidence>
<dbReference type="Pfam" id="PF03364">
    <property type="entry name" value="Polyketide_cyc"/>
    <property type="match status" value="1"/>
</dbReference>
<name>A0A0L8KK49_STRVR</name>
<dbReference type="Proteomes" id="UP000037023">
    <property type="component" value="Unassembled WGS sequence"/>
</dbReference>
<protein>
    <submittedName>
        <fullName evidence="2">Cyclase</fullName>
    </submittedName>
</protein>
<organism evidence="2 3">
    <name type="scientific">Streptomyces viridochromogenes</name>
    <dbReference type="NCBI Taxonomy" id="1938"/>
    <lineage>
        <taxon>Bacteria</taxon>
        <taxon>Bacillati</taxon>
        <taxon>Actinomycetota</taxon>
        <taxon>Actinomycetes</taxon>
        <taxon>Kitasatosporales</taxon>
        <taxon>Streptomycetaceae</taxon>
        <taxon>Streptomyces</taxon>
    </lineage>
</organism>
<dbReference type="RefSeq" id="WP_033205647.1">
    <property type="nucleotide sequence ID" value="NZ_LGUP01000143.1"/>
</dbReference>
<feature type="domain" description="Coenzyme Q-binding protein COQ10 START" evidence="1">
    <location>
        <begin position="15"/>
        <end position="118"/>
    </location>
</feature>
<accession>A0A0L8KK49</accession>
<dbReference type="CDD" id="cd08861">
    <property type="entry name" value="OtcD1_ARO-CYC_like"/>
    <property type="match status" value="2"/>
</dbReference>
<sequence>MTENAVRETEHEITVSAPAELVYALIADVARWPETFPPTVHAEVVERDGDDELIQLWATANGTAKTWTSRRVHDAAGKSVTFRQERSQHPVGAMGGAWIVEPVTADSCRVRLLHDFRAATDDPADLDWISQAVDRNSASELQALKASAEAAGPDDLLTFDDTVTVEGSGKDVYEFLNDAQFWRDRLPHVARVTLEEDEPGLQILEMDTRTKDGSTHTTRSVRVCKSATTIVYKQIVLPALMTLHTGRWLIEDRPGGGVSVTSRHTVRINTENITTVLGEGVTVQTAREYVQNALSGNSLATLRLAKAYAEGVGGGRTAQ</sequence>
<gene>
    <name evidence="2" type="ORF">ADK34_16775</name>
</gene>
<dbReference type="InterPro" id="IPR005031">
    <property type="entry name" value="COQ10_START"/>
</dbReference>
<dbReference type="Gene3D" id="3.30.530.20">
    <property type="match status" value="2"/>
</dbReference>
<dbReference type="OrthoDB" id="3419705at2"/>
<dbReference type="InterPro" id="IPR023393">
    <property type="entry name" value="START-like_dom_sf"/>
</dbReference>
<dbReference type="PATRIC" id="fig|1938.6.peg.3629"/>